<dbReference type="GO" id="GO:0009435">
    <property type="term" value="P:NAD+ biosynthetic process"/>
    <property type="evidence" value="ECO:0007669"/>
    <property type="project" value="UniProtKB-UniRule"/>
</dbReference>
<evidence type="ECO:0000256" key="10">
    <source>
        <dbReference type="ARBA" id="ARBA00052340"/>
    </source>
</evidence>
<evidence type="ECO:0000256" key="2">
    <source>
        <dbReference type="ARBA" id="ARBA00007145"/>
    </source>
</evidence>
<dbReference type="GO" id="GO:0005524">
    <property type="term" value="F:ATP binding"/>
    <property type="evidence" value="ECO:0007669"/>
    <property type="project" value="UniProtKB-UniRule"/>
</dbReference>
<evidence type="ECO:0000256" key="1">
    <source>
        <dbReference type="ARBA" id="ARBA00005188"/>
    </source>
</evidence>
<dbReference type="GO" id="GO:0003952">
    <property type="term" value="F:NAD+ synthase (glutamine-hydrolyzing) activity"/>
    <property type="evidence" value="ECO:0007669"/>
    <property type="project" value="UniProtKB-UniRule"/>
</dbReference>
<dbReference type="PIRSF" id="PIRSF006630">
    <property type="entry name" value="NADS_GAT"/>
    <property type="match status" value="1"/>
</dbReference>
<dbReference type="SUPFAM" id="SSF56317">
    <property type="entry name" value="Carbon-nitrogen hydrolase"/>
    <property type="match status" value="1"/>
</dbReference>
<dbReference type="FunFam" id="3.60.110.10:FF:000003">
    <property type="entry name" value="Glutamine-dependent NAD(+) synthetase"/>
    <property type="match status" value="1"/>
</dbReference>
<comment type="caution">
    <text evidence="13">The sequence shown here is derived from an EMBL/GenBank/DDBJ whole genome shotgun (WGS) entry which is preliminary data.</text>
</comment>
<dbReference type="InterPro" id="IPR003694">
    <property type="entry name" value="NAD_synthase"/>
</dbReference>
<dbReference type="CDD" id="cd07570">
    <property type="entry name" value="GAT_Gln-NAD-synth"/>
    <property type="match status" value="1"/>
</dbReference>
<dbReference type="UniPathway" id="UPA00253">
    <property type="reaction ID" value="UER00334"/>
</dbReference>
<dbReference type="GO" id="GO:0004359">
    <property type="term" value="F:glutaminase activity"/>
    <property type="evidence" value="ECO:0007669"/>
    <property type="project" value="InterPro"/>
</dbReference>
<dbReference type="Pfam" id="PF00795">
    <property type="entry name" value="CN_hydrolase"/>
    <property type="match status" value="1"/>
</dbReference>
<dbReference type="FunFam" id="3.40.50.620:FF:000036">
    <property type="entry name" value="Glutamine-dependent NAD(+) synthetase"/>
    <property type="match status" value="1"/>
</dbReference>
<keyword evidence="8 11" id="KW-0520">NAD</keyword>
<sequence>MGRKITVACCSLNQWALDFDGNCSRIIESIKQAKKQGASYRVGPELEITGYGCADHFLEVDTCRHSFEVLAKIMVDRDCQDIVCDVGMPVLHNNNLYNCRVIFYNKKIVLIRPKLTLCNDGNYRELRWFNPWTKLKQFEDHALPEIIQDIAKQKIVPFGDCIISTLDTSIGFETCEEMFVPSSPLNSMSLDNVEIILNSSGSHHQLRKANLRVEAIKEATNKCGGLYLYSNFFGCDSDRLYYDGCSSICMNGQFLAQGPQFSLEQVLTISATADLDEVGIYRNRRKSFSLKAEHEGHYPRVELPVSLCHKQNRVLTDPIDWQYHSAEEEISLGPACWLWDYLRRSGQNGYFLPLSGGIDSSSVACIVSSMCRLVFKAVKEGNAQVIRDMRQIVGDDKYMPTNHQDLANHLFTTCYMGSENSSEETKSRAKELAKQVGSYHMDISIQTLVSALLALFISVMGVTPKFKKFGGSVRENQALQNIQARLRMVLAYFFAQLTLWARGRPGSLLVLGSANVDESLRGYMTKYDCSSADLNPIGGISKTDLKKFILYCMKEFDLSSLQNIYGAPPTAELEPLENGQITQTDEEDMGMTYDELSAYGRLRQIDRCGPYSMFCKLVHLWKPKDTDTETHNKTIAEKVKHFFRCYAINRHKMTVLTPSYYAECYSPDDNRFDLRPFLYNASWSWQFEKIDAMVYELDIYDQMQL</sequence>
<protein>
    <recommendedName>
        <fullName evidence="4 11">Glutamine-dependent NAD(+) synthetase</fullName>
        <ecNumber evidence="3 11">6.3.5.1</ecNumber>
    </recommendedName>
    <alternativeName>
        <fullName evidence="9 11">NAD(+) synthase [glutamine-hydrolyzing]</fullName>
    </alternativeName>
</protein>
<evidence type="ECO:0000256" key="11">
    <source>
        <dbReference type="PIRNR" id="PIRNR006630"/>
    </source>
</evidence>
<gene>
    <name evidence="13" type="ORF">SPHA_74157</name>
</gene>
<dbReference type="OrthoDB" id="2020662at2759"/>
<dbReference type="InterPro" id="IPR036526">
    <property type="entry name" value="C-N_Hydrolase_sf"/>
</dbReference>
<comment type="pathway">
    <text evidence="1 11">Cofactor biosynthesis; NAD(+) biosynthesis; NAD(+) from deamido-NAD(+) (L-Gln route): step 1/1.</text>
</comment>
<evidence type="ECO:0000313" key="14">
    <source>
        <dbReference type="Proteomes" id="UP000597762"/>
    </source>
</evidence>
<feature type="domain" description="CN hydrolase" evidence="12">
    <location>
        <begin position="5"/>
        <end position="275"/>
    </location>
</feature>
<evidence type="ECO:0000256" key="4">
    <source>
        <dbReference type="ARBA" id="ARBA00017309"/>
    </source>
</evidence>
<dbReference type="EMBL" id="CAHIKZ030005408">
    <property type="protein sequence ID" value="CAE1324410.1"/>
    <property type="molecule type" value="Genomic_DNA"/>
</dbReference>
<keyword evidence="6 11" id="KW-0547">Nucleotide-binding</keyword>
<organism evidence="13 14">
    <name type="scientific">Acanthosepion pharaonis</name>
    <name type="common">Pharaoh cuttlefish</name>
    <name type="synonym">Sepia pharaonis</name>
    <dbReference type="NCBI Taxonomy" id="158019"/>
    <lineage>
        <taxon>Eukaryota</taxon>
        <taxon>Metazoa</taxon>
        <taxon>Spiralia</taxon>
        <taxon>Lophotrochozoa</taxon>
        <taxon>Mollusca</taxon>
        <taxon>Cephalopoda</taxon>
        <taxon>Coleoidea</taxon>
        <taxon>Decapodiformes</taxon>
        <taxon>Sepiida</taxon>
        <taxon>Sepiina</taxon>
        <taxon>Sepiidae</taxon>
        <taxon>Acanthosepion</taxon>
    </lineage>
</organism>
<dbReference type="InterPro" id="IPR014445">
    <property type="entry name" value="Gln-dep_NAD_synthase"/>
</dbReference>
<evidence type="ECO:0000256" key="7">
    <source>
        <dbReference type="ARBA" id="ARBA00022840"/>
    </source>
</evidence>
<evidence type="ECO:0000256" key="9">
    <source>
        <dbReference type="ARBA" id="ARBA00030681"/>
    </source>
</evidence>
<dbReference type="AlphaFoldDB" id="A0A812EGT8"/>
<dbReference type="PROSITE" id="PS50263">
    <property type="entry name" value="CN_HYDROLASE"/>
    <property type="match status" value="1"/>
</dbReference>
<dbReference type="InterPro" id="IPR003010">
    <property type="entry name" value="C-N_Hydrolase"/>
</dbReference>
<dbReference type="PANTHER" id="PTHR23090:SF9">
    <property type="entry name" value="GLUTAMINE-DEPENDENT NAD(+) SYNTHETASE"/>
    <property type="match status" value="1"/>
</dbReference>
<evidence type="ECO:0000256" key="8">
    <source>
        <dbReference type="ARBA" id="ARBA00023027"/>
    </source>
</evidence>
<proteinExistence type="inferred from homology"/>
<comment type="similarity">
    <text evidence="2 11">In the C-terminal section; belongs to the NAD synthetase family.</text>
</comment>
<dbReference type="InterPro" id="IPR022310">
    <property type="entry name" value="NAD/GMP_synthase"/>
</dbReference>
<evidence type="ECO:0000259" key="12">
    <source>
        <dbReference type="PROSITE" id="PS50263"/>
    </source>
</evidence>
<evidence type="ECO:0000256" key="3">
    <source>
        <dbReference type="ARBA" id="ARBA00012743"/>
    </source>
</evidence>
<dbReference type="PANTHER" id="PTHR23090">
    <property type="entry name" value="NH 3 /GLUTAMINE-DEPENDENT NAD + SYNTHETASE"/>
    <property type="match status" value="1"/>
</dbReference>
<comment type="catalytic activity">
    <reaction evidence="10 11">
        <text>deamido-NAD(+) + L-glutamine + ATP + H2O = L-glutamate + AMP + diphosphate + NAD(+) + H(+)</text>
        <dbReference type="Rhea" id="RHEA:24384"/>
        <dbReference type="ChEBI" id="CHEBI:15377"/>
        <dbReference type="ChEBI" id="CHEBI:15378"/>
        <dbReference type="ChEBI" id="CHEBI:29985"/>
        <dbReference type="ChEBI" id="CHEBI:30616"/>
        <dbReference type="ChEBI" id="CHEBI:33019"/>
        <dbReference type="ChEBI" id="CHEBI:57540"/>
        <dbReference type="ChEBI" id="CHEBI:58359"/>
        <dbReference type="ChEBI" id="CHEBI:58437"/>
        <dbReference type="ChEBI" id="CHEBI:456215"/>
        <dbReference type="EC" id="6.3.5.1"/>
    </reaction>
</comment>
<dbReference type="Pfam" id="PF02540">
    <property type="entry name" value="NAD_synthase"/>
    <property type="match status" value="1"/>
</dbReference>
<reference evidence="13" key="1">
    <citation type="submission" date="2021-01" db="EMBL/GenBank/DDBJ databases">
        <authorList>
            <person name="Li R."/>
            <person name="Bekaert M."/>
        </authorList>
    </citation>
    <scope>NUCLEOTIDE SEQUENCE</scope>
    <source>
        <strain evidence="13">Farmed</strain>
    </source>
</reference>
<dbReference type="Gene3D" id="3.60.110.10">
    <property type="entry name" value="Carbon-nitrogen hydrolase"/>
    <property type="match status" value="1"/>
</dbReference>
<accession>A0A812EGT8</accession>
<keyword evidence="5 11" id="KW-0436">Ligase</keyword>
<dbReference type="NCBIfam" id="TIGR00552">
    <property type="entry name" value="nadE"/>
    <property type="match status" value="1"/>
</dbReference>
<name>A0A812EGT8_ACAPH</name>
<keyword evidence="14" id="KW-1185">Reference proteome</keyword>
<dbReference type="EC" id="6.3.5.1" evidence="3 11"/>
<dbReference type="SUPFAM" id="SSF52402">
    <property type="entry name" value="Adenine nucleotide alpha hydrolases-like"/>
    <property type="match status" value="1"/>
</dbReference>
<dbReference type="GO" id="GO:0005737">
    <property type="term" value="C:cytoplasm"/>
    <property type="evidence" value="ECO:0007669"/>
    <property type="project" value="InterPro"/>
</dbReference>
<evidence type="ECO:0000256" key="6">
    <source>
        <dbReference type="ARBA" id="ARBA00022741"/>
    </source>
</evidence>
<evidence type="ECO:0000256" key="5">
    <source>
        <dbReference type="ARBA" id="ARBA00022598"/>
    </source>
</evidence>
<keyword evidence="7 11" id="KW-0067">ATP-binding</keyword>
<dbReference type="CDD" id="cd00553">
    <property type="entry name" value="NAD_synthase"/>
    <property type="match status" value="1"/>
</dbReference>
<dbReference type="Proteomes" id="UP000597762">
    <property type="component" value="Unassembled WGS sequence"/>
</dbReference>
<dbReference type="Gene3D" id="3.40.50.620">
    <property type="entry name" value="HUPs"/>
    <property type="match status" value="1"/>
</dbReference>
<dbReference type="HAMAP" id="MF_02090">
    <property type="entry name" value="NadE_glutamine_dep"/>
    <property type="match status" value="1"/>
</dbReference>
<dbReference type="InterPro" id="IPR014729">
    <property type="entry name" value="Rossmann-like_a/b/a_fold"/>
</dbReference>
<evidence type="ECO:0000313" key="13">
    <source>
        <dbReference type="EMBL" id="CAE1324410.1"/>
    </source>
</evidence>